<evidence type="ECO:0000313" key="4">
    <source>
        <dbReference type="EMBL" id="GJE95411.1"/>
    </source>
</evidence>
<evidence type="ECO:0000259" key="3">
    <source>
        <dbReference type="Pfam" id="PF20153"/>
    </source>
</evidence>
<dbReference type="EMBL" id="BPQB01000048">
    <property type="protein sequence ID" value="GJE95411.1"/>
    <property type="molecule type" value="Genomic_DNA"/>
</dbReference>
<accession>A0A9P3LHC9</accession>
<feature type="compositionally biased region" description="Polar residues" evidence="1">
    <location>
        <begin position="1070"/>
        <end position="1087"/>
    </location>
</feature>
<feature type="domain" description="DUF6535" evidence="3">
    <location>
        <begin position="23"/>
        <end position="200"/>
    </location>
</feature>
<proteinExistence type="predicted"/>
<feature type="compositionally biased region" description="Basic and acidic residues" evidence="1">
    <location>
        <begin position="1052"/>
        <end position="1062"/>
    </location>
</feature>
<feature type="transmembrane region" description="Helical" evidence="2">
    <location>
        <begin position="306"/>
        <end position="330"/>
    </location>
</feature>
<evidence type="ECO:0000256" key="1">
    <source>
        <dbReference type="SAM" id="MobiDB-lite"/>
    </source>
</evidence>
<feature type="region of interest" description="Disordered" evidence="1">
    <location>
        <begin position="973"/>
        <end position="1213"/>
    </location>
</feature>
<gene>
    <name evidence="4" type="ORF">PsYK624_115950</name>
</gene>
<feature type="transmembrane region" description="Helical" evidence="2">
    <location>
        <begin position="214"/>
        <end position="231"/>
    </location>
</feature>
<reference evidence="4 5" key="1">
    <citation type="submission" date="2021-08" db="EMBL/GenBank/DDBJ databases">
        <title>Draft Genome Sequence of Phanerochaete sordida strain YK-624.</title>
        <authorList>
            <person name="Mori T."/>
            <person name="Dohra H."/>
            <person name="Suzuki T."/>
            <person name="Kawagishi H."/>
            <person name="Hirai H."/>
        </authorList>
    </citation>
    <scope>NUCLEOTIDE SEQUENCE [LARGE SCALE GENOMIC DNA]</scope>
    <source>
        <strain evidence="4 5">YK-624</strain>
    </source>
</reference>
<dbReference type="OrthoDB" id="10567745at2759"/>
<sequence length="1213" mass="133834">MNGDVSETKNGGNVSQTNASNIWQTMVKTVRDVDTHKIDDTKEDIDTLLVFAGLFSAVVTTFVVATYPSLTPDNTDELVFLMRQSLAQNYTFVDGVLRPMVPFPDDPPFEVPLWALRVNGLWFASLIVSLSTASFGMLVKQWLVEYVAMEQWISPQEQLRARQYRHPGLEHWRVFEIAALLPLLLHISLGLFFLGLCFYTTAANDTIGRSTFPLVAGWAFFALLTFLAPLASPRCPYKVTLLKAGLRAGRRYITSRFWKPGRAAMDGTVSAAKWIWWNVVCLPYRGYRAFMRGWTRLVDVTLDISVILWIPVFGLFLPFLLFHLAVFYVAEFVRAVVSDPGTDELEEGDIMRKPYKTHELLLSVDEVIINDGPILETMAEVLKQTHTSAHNISAFVLGCIQHRIGTANRDRWIPNINEHVQGLLDLRTLSEDAWDLLAGLMGDTLYYYLPDTGLAVSVEPGSSTLWMANAAAVLLADSQWPVPEHLYLMLTEPSTLARVLQLTRLLIAHWSVRDVLHIIWVAVTIPNRGSGTITPELRKQWDQLPTLRDRNARELQTAIAQILLEHAWREDDEEPMSCSAEALLMLLYIFDTGLPFSADNLQRGISLPQSFYEARAIPDVEAALYLLPPNFVEIASPLHSVVGQSPTMITSALNLYASLLSRELATFNPEPLWTVIQPMQSEEVRADVHQLAMGDLWRFLLLCARSVPPGGGDYLQTHDFVKTCLVLARAGVPRAFGRDNPARDWTELVPVLEKTADEGTLIESVTFTTAAAREETIPTLAHRALEELQPDGHDVPERLITVLTRLAGKGPRPPPKHSAPPLERREEGILGTGIRLPFSMSGGGRHNPAATIIIPPTMGSPRSGSRHPAAPVTIVVNRSRSPSAESARIFVHDMRGRRRSGSVDLEDGPPIIIRAGSSRRPSTLPTGSPTVVHMPPEVPSTAPSSHFIPPDWAGPPPVVVASPVPVVPTYATMSSVRPMSPPEPTRIVVQPRASTTSVPSAPPSVNIPLPPPGPSRRPSIHVQPPRTSSSGRPEPVTIHRYSEGPAPATRSVETRLPSEDIPARSPFAERSTSSGFYRTRSATTESSPPTPRPYSHRPSISRPVAPSATPSRDGSIEASRPSGIDVSRTGSVRSRHTPAPEPTADSEYDTSRRPPRPSVATPPPERVVRRTGHRSRSRRYEADEPPMSQTVPPHRSRSASQAPSSYPLADDQT</sequence>
<feature type="transmembrane region" description="Helical" evidence="2">
    <location>
        <begin position="120"/>
        <end position="139"/>
    </location>
</feature>
<keyword evidence="5" id="KW-1185">Reference proteome</keyword>
<evidence type="ECO:0000256" key="2">
    <source>
        <dbReference type="SAM" id="Phobius"/>
    </source>
</evidence>
<keyword evidence="2" id="KW-0812">Transmembrane</keyword>
<feature type="compositionally biased region" description="Pro residues" evidence="1">
    <location>
        <begin position="1156"/>
        <end position="1165"/>
    </location>
</feature>
<feature type="transmembrane region" description="Helical" evidence="2">
    <location>
        <begin position="47"/>
        <end position="67"/>
    </location>
</feature>
<feature type="transmembrane region" description="Helical" evidence="2">
    <location>
        <begin position="174"/>
        <end position="202"/>
    </location>
</feature>
<dbReference type="Proteomes" id="UP000703269">
    <property type="component" value="Unassembled WGS sequence"/>
</dbReference>
<name>A0A9P3LHC9_9APHY</name>
<feature type="region of interest" description="Disordered" evidence="1">
    <location>
        <begin position="899"/>
        <end position="932"/>
    </location>
</feature>
<dbReference type="Pfam" id="PF20153">
    <property type="entry name" value="DUF6535"/>
    <property type="match status" value="1"/>
</dbReference>
<dbReference type="InterPro" id="IPR045338">
    <property type="entry name" value="DUF6535"/>
</dbReference>
<evidence type="ECO:0000313" key="5">
    <source>
        <dbReference type="Proteomes" id="UP000703269"/>
    </source>
</evidence>
<organism evidence="4 5">
    <name type="scientific">Phanerochaete sordida</name>
    <dbReference type="NCBI Taxonomy" id="48140"/>
    <lineage>
        <taxon>Eukaryota</taxon>
        <taxon>Fungi</taxon>
        <taxon>Dikarya</taxon>
        <taxon>Basidiomycota</taxon>
        <taxon>Agaricomycotina</taxon>
        <taxon>Agaricomycetes</taxon>
        <taxon>Polyporales</taxon>
        <taxon>Phanerochaetaceae</taxon>
        <taxon>Phanerochaete</taxon>
    </lineage>
</organism>
<dbReference type="AlphaFoldDB" id="A0A9P3LHC9"/>
<feature type="compositionally biased region" description="Polar residues" evidence="1">
    <location>
        <begin position="919"/>
        <end position="929"/>
    </location>
</feature>
<comment type="caution">
    <text evidence="4">The sequence shown here is derived from an EMBL/GenBank/DDBJ whole genome shotgun (WGS) entry which is preliminary data.</text>
</comment>
<keyword evidence="2" id="KW-0472">Membrane</keyword>
<protein>
    <recommendedName>
        <fullName evidence="3">DUF6535 domain-containing protein</fullName>
    </recommendedName>
</protein>
<keyword evidence="2" id="KW-1133">Transmembrane helix</keyword>